<dbReference type="InterPro" id="IPR003527">
    <property type="entry name" value="MAP_kinase_CS"/>
</dbReference>
<comment type="similarity">
    <text evidence="1">Belongs to the protein kinase superfamily. CMGC Ser/Thr protein kinase family. MAP kinase subfamily.</text>
</comment>
<comment type="catalytic activity">
    <reaction evidence="9">
        <text>L-threonyl-[protein] + ATP = O-phospho-L-threonyl-[protein] + ADP + H(+)</text>
        <dbReference type="Rhea" id="RHEA:46608"/>
        <dbReference type="Rhea" id="RHEA-COMP:11060"/>
        <dbReference type="Rhea" id="RHEA-COMP:11605"/>
        <dbReference type="ChEBI" id="CHEBI:15378"/>
        <dbReference type="ChEBI" id="CHEBI:30013"/>
        <dbReference type="ChEBI" id="CHEBI:30616"/>
        <dbReference type="ChEBI" id="CHEBI:61977"/>
        <dbReference type="ChEBI" id="CHEBI:456216"/>
        <dbReference type="EC" id="2.7.11.24"/>
    </reaction>
</comment>
<gene>
    <name evidence="14" type="primary">MPK16</name>
    <name evidence="14" type="ORF">KSP39_PZI006334</name>
</gene>
<evidence type="ECO:0000313" key="15">
    <source>
        <dbReference type="Proteomes" id="UP001418222"/>
    </source>
</evidence>
<dbReference type="FunFam" id="3.30.200.20:FF:000046">
    <property type="entry name" value="Mitogen-activated protein kinase"/>
    <property type="match status" value="1"/>
</dbReference>
<proteinExistence type="inferred from homology"/>
<keyword evidence="7 14" id="KW-0418">Kinase</keyword>
<evidence type="ECO:0000256" key="5">
    <source>
        <dbReference type="ARBA" id="ARBA00022679"/>
    </source>
</evidence>
<dbReference type="Gene3D" id="3.30.200.20">
    <property type="entry name" value="Phosphorylase Kinase, domain 1"/>
    <property type="match status" value="1"/>
</dbReference>
<keyword evidence="3" id="KW-0723">Serine/threonine-protein kinase</keyword>
<dbReference type="GO" id="GO:0004707">
    <property type="term" value="F:MAP kinase activity"/>
    <property type="evidence" value="ECO:0007669"/>
    <property type="project" value="UniProtKB-EC"/>
</dbReference>
<protein>
    <recommendedName>
        <fullName evidence="2">mitogen-activated protein kinase</fullName>
        <ecNumber evidence="2">2.7.11.24</ecNumber>
    </recommendedName>
</protein>
<dbReference type="EC" id="2.7.11.24" evidence="2"/>
<feature type="region of interest" description="Disordered" evidence="12">
    <location>
        <begin position="440"/>
        <end position="552"/>
    </location>
</feature>
<keyword evidence="6 11" id="KW-0547">Nucleotide-binding</keyword>
<evidence type="ECO:0000313" key="14">
    <source>
        <dbReference type="EMBL" id="KAK8949597.1"/>
    </source>
</evidence>
<dbReference type="Gene3D" id="1.10.510.10">
    <property type="entry name" value="Transferase(Phosphotransferase) domain 1"/>
    <property type="match status" value="1"/>
</dbReference>
<dbReference type="PROSITE" id="PS50011">
    <property type="entry name" value="PROTEIN_KINASE_DOM"/>
    <property type="match status" value="1"/>
</dbReference>
<evidence type="ECO:0000256" key="9">
    <source>
        <dbReference type="ARBA" id="ARBA00047592"/>
    </source>
</evidence>
<evidence type="ECO:0000256" key="8">
    <source>
        <dbReference type="ARBA" id="ARBA00022840"/>
    </source>
</evidence>
<dbReference type="SUPFAM" id="SSF56112">
    <property type="entry name" value="Protein kinase-like (PK-like)"/>
    <property type="match status" value="1"/>
</dbReference>
<dbReference type="SMART" id="SM00220">
    <property type="entry name" value="S_TKc"/>
    <property type="match status" value="1"/>
</dbReference>
<dbReference type="InterPro" id="IPR017441">
    <property type="entry name" value="Protein_kinase_ATP_BS"/>
</dbReference>
<sequence length="552" mass="63254">MQADQKKKALTEVDFFTEYGEGNRYQIEEVIGKGSYGVVCSALDTHTGEKVAIKKINDIFEHVSDATRILREIKLLRLLRHPDIVEIKHILLPSSGREFKDIYVVFELMESDLHQVIKANDDLTPEHYQFFLYQLLRGLKYIHTANVFHRDLKPKNILANADCKLKICDFGLARVAFNDTPTAIFWTDYVATRWYRAPELCGSFFSKYTPAIDIWSIGCIFAELLTGKPLFPGKNVVHQLDLMTDLLGTPSPEAITRVRNEKARRYLSSMRKKKLIPFSQKFPNADPLALRLLEKMLAFEPKDRPSAEEALADPYFRNIAKVEREPSAQPVTKMEFEFERRRVAKEDIRELIYREVLEYHPKLLKEFLEGEESTNFMYPSAVDQFKKQFAHLEEHYGNGARVPPLERQHASLPRHCVCRSENTVHNSGDMVLEFSKCSINEDDQPKPQHENGVAPVTSFPLPSSQRDQGATFRSGRVRGSMLRQNNGPDPSEQRRTAYSSSNCAYPRRNPSNKSERGEEGRNPGSYSSEQHKQQPYLSRKAAAAHAGPSSQW</sequence>
<dbReference type="EMBL" id="JBBWWQ010000004">
    <property type="protein sequence ID" value="KAK8949597.1"/>
    <property type="molecule type" value="Genomic_DNA"/>
</dbReference>
<feature type="binding site" evidence="11">
    <location>
        <position position="55"/>
    </location>
    <ligand>
        <name>ATP</name>
        <dbReference type="ChEBI" id="CHEBI:30616"/>
    </ligand>
</feature>
<evidence type="ECO:0000256" key="10">
    <source>
        <dbReference type="ARBA" id="ARBA00048312"/>
    </source>
</evidence>
<dbReference type="PROSITE" id="PS00107">
    <property type="entry name" value="PROTEIN_KINASE_ATP"/>
    <property type="match status" value="1"/>
</dbReference>
<dbReference type="Pfam" id="PF00069">
    <property type="entry name" value="Pkinase"/>
    <property type="match status" value="1"/>
</dbReference>
<comment type="catalytic activity">
    <reaction evidence="10">
        <text>L-seryl-[protein] + ATP = O-phospho-L-seryl-[protein] + ADP + H(+)</text>
        <dbReference type="Rhea" id="RHEA:17989"/>
        <dbReference type="Rhea" id="RHEA-COMP:9863"/>
        <dbReference type="Rhea" id="RHEA-COMP:11604"/>
        <dbReference type="ChEBI" id="CHEBI:15378"/>
        <dbReference type="ChEBI" id="CHEBI:29999"/>
        <dbReference type="ChEBI" id="CHEBI:30616"/>
        <dbReference type="ChEBI" id="CHEBI:83421"/>
        <dbReference type="ChEBI" id="CHEBI:456216"/>
        <dbReference type="EC" id="2.7.11.24"/>
    </reaction>
</comment>
<evidence type="ECO:0000256" key="2">
    <source>
        <dbReference type="ARBA" id="ARBA00012411"/>
    </source>
</evidence>
<dbReference type="FunFam" id="1.10.510.10:FF:000017">
    <property type="entry name" value="Mitogen-activated protein kinase"/>
    <property type="match status" value="1"/>
</dbReference>
<evidence type="ECO:0000256" key="3">
    <source>
        <dbReference type="ARBA" id="ARBA00022527"/>
    </source>
</evidence>
<comment type="caution">
    <text evidence="14">The sequence shown here is derived from an EMBL/GenBank/DDBJ whole genome shotgun (WGS) entry which is preliminary data.</text>
</comment>
<feature type="domain" description="Protein kinase" evidence="13">
    <location>
        <begin position="25"/>
        <end position="316"/>
    </location>
</feature>
<feature type="compositionally biased region" description="Polar residues" evidence="12">
    <location>
        <begin position="524"/>
        <end position="536"/>
    </location>
</feature>
<keyword evidence="5" id="KW-0808">Transferase</keyword>
<dbReference type="CDD" id="cd07859">
    <property type="entry name" value="STKc_TDY_MAPK"/>
    <property type="match status" value="1"/>
</dbReference>
<evidence type="ECO:0000256" key="7">
    <source>
        <dbReference type="ARBA" id="ARBA00022777"/>
    </source>
</evidence>
<reference evidence="14 15" key="1">
    <citation type="journal article" date="2022" name="Nat. Plants">
        <title>Genomes of leafy and leafless Platanthera orchids illuminate the evolution of mycoheterotrophy.</title>
        <authorList>
            <person name="Li M.H."/>
            <person name="Liu K.W."/>
            <person name="Li Z."/>
            <person name="Lu H.C."/>
            <person name="Ye Q.L."/>
            <person name="Zhang D."/>
            <person name="Wang J.Y."/>
            <person name="Li Y.F."/>
            <person name="Zhong Z.M."/>
            <person name="Liu X."/>
            <person name="Yu X."/>
            <person name="Liu D.K."/>
            <person name="Tu X.D."/>
            <person name="Liu B."/>
            <person name="Hao Y."/>
            <person name="Liao X.Y."/>
            <person name="Jiang Y.T."/>
            <person name="Sun W.H."/>
            <person name="Chen J."/>
            <person name="Chen Y.Q."/>
            <person name="Ai Y."/>
            <person name="Zhai J.W."/>
            <person name="Wu S.S."/>
            <person name="Zhou Z."/>
            <person name="Hsiao Y.Y."/>
            <person name="Wu W.L."/>
            <person name="Chen Y.Y."/>
            <person name="Lin Y.F."/>
            <person name="Hsu J.L."/>
            <person name="Li C.Y."/>
            <person name="Wang Z.W."/>
            <person name="Zhao X."/>
            <person name="Zhong W.Y."/>
            <person name="Ma X.K."/>
            <person name="Ma L."/>
            <person name="Huang J."/>
            <person name="Chen G.Z."/>
            <person name="Huang M.Z."/>
            <person name="Huang L."/>
            <person name="Peng D.H."/>
            <person name="Luo Y.B."/>
            <person name="Zou S.Q."/>
            <person name="Chen S.P."/>
            <person name="Lan S."/>
            <person name="Tsai W.C."/>
            <person name="Van de Peer Y."/>
            <person name="Liu Z.J."/>
        </authorList>
    </citation>
    <scope>NUCLEOTIDE SEQUENCE [LARGE SCALE GENOMIC DNA]</scope>
    <source>
        <strain evidence="14">Lor287</strain>
    </source>
</reference>
<evidence type="ECO:0000259" key="13">
    <source>
        <dbReference type="PROSITE" id="PS50011"/>
    </source>
</evidence>
<dbReference type="PANTHER" id="PTHR24055">
    <property type="entry name" value="MITOGEN-ACTIVATED PROTEIN KINASE"/>
    <property type="match status" value="1"/>
</dbReference>
<dbReference type="AlphaFoldDB" id="A0AAP0BU02"/>
<evidence type="ECO:0000256" key="1">
    <source>
        <dbReference type="ARBA" id="ARBA00008832"/>
    </source>
</evidence>
<evidence type="ECO:0000256" key="4">
    <source>
        <dbReference type="ARBA" id="ARBA00022553"/>
    </source>
</evidence>
<organism evidence="14 15">
    <name type="scientific">Platanthera zijinensis</name>
    <dbReference type="NCBI Taxonomy" id="2320716"/>
    <lineage>
        <taxon>Eukaryota</taxon>
        <taxon>Viridiplantae</taxon>
        <taxon>Streptophyta</taxon>
        <taxon>Embryophyta</taxon>
        <taxon>Tracheophyta</taxon>
        <taxon>Spermatophyta</taxon>
        <taxon>Magnoliopsida</taxon>
        <taxon>Liliopsida</taxon>
        <taxon>Asparagales</taxon>
        <taxon>Orchidaceae</taxon>
        <taxon>Orchidoideae</taxon>
        <taxon>Orchideae</taxon>
        <taxon>Orchidinae</taxon>
        <taxon>Platanthera</taxon>
    </lineage>
</organism>
<evidence type="ECO:0000256" key="12">
    <source>
        <dbReference type="SAM" id="MobiDB-lite"/>
    </source>
</evidence>
<evidence type="ECO:0000256" key="6">
    <source>
        <dbReference type="ARBA" id="ARBA00022741"/>
    </source>
</evidence>
<dbReference type="InterPro" id="IPR011009">
    <property type="entry name" value="Kinase-like_dom_sf"/>
</dbReference>
<name>A0AAP0BU02_9ASPA</name>
<dbReference type="GO" id="GO:0005524">
    <property type="term" value="F:ATP binding"/>
    <property type="evidence" value="ECO:0007669"/>
    <property type="project" value="UniProtKB-UniRule"/>
</dbReference>
<keyword evidence="15" id="KW-1185">Reference proteome</keyword>
<dbReference type="InterPro" id="IPR000719">
    <property type="entry name" value="Prot_kinase_dom"/>
</dbReference>
<keyword evidence="4" id="KW-0597">Phosphoprotein</keyword>
<dbReference type="PROSITE" id="PS01351">
    <property type="entry name" value="MAPK"/>
    <property type="match status" value="1"/>
</dbReference>
<dbReference type="InterPro" id="IPR050117">
    <property type="entry name" value="MAPK"/>
</dbReference>
<evidence type="ECO:0000256" key="11">
    <source>
        <dbReference type="PROSITE-ProRule" id="PRU10141"/>
    </source>
</evidence>
<accession>A0AAP0BU02</accession>
<keyword evidence="8 11" id="KW-0067">ATP-binding</keyword>
<dbReference type="Proteomes" id="UP001418222">
    <property type="component" value="Unassembled WGS sequence"/>
</dbReference>